<protein>
    <submittedName>
        <fullName evidence="3">Pectin lyase-like superfamily protein</fullName>
    </submittedName>
</protein>
<comment type="caution">
    <text evidence="3">The sequence shown here is derived from an EMBL/GenBank/DDBJ whole genome shotgun (WGS) entry which is preliminary data.</text>
</comment>
<dbReference type="Gene3D" id="2.160.20.10">
    <property type="entry name" value="Single-stranded right-handed beta-helix, Pectin lyase-like"/>
    <property type="match status" value="1"/>
</dbReference>
<keyword evidence="4" id="KW-1185">Reference proteome</keyword>
<dbReference type="InterPro" id="IPR039279">
    <property type="entry name" value="QRT3-like"/>
</dbReference>
<proteinExistence type="predicted"/>
<dbReference type="InterPro" id="IPR011050">
    <property type="entry name" value="Pectin_lyase_fold/virulence"/>
</dbReference>
<dbReference type="OrthoDB" id="1046782at2759"/>
<dbReference type="AlphaFoldDB" id="A0A5A7PKL1"/>
<organism evidence="3 4">
    <name type="scientific">Striga asiatica</name>
    <name type="common">Asiatic witchweed</name>
    <name type="synonym">Buchnera asiatica</name>
    <dbReference type="NCBI Taxonomy" id="4170"/>
    <lineage>
        <taxon>Eukaryota</taxon>
        <taxon>Viridiplantae</taxon>
        <taxon>Streptophyta</taxon>
        <taxon>Embryophyta</taxon>
        <taxon>Tracheophyta</taxon>
        <taxon>Spermatophyta</taxon>
        <taxon>Magnoliopsida</taxon>
        <taxon>eudicotyledons</taxon>
        <taxon>Gunneridae</taxon>
        <taxon>Pentapetalae</taxon>
        <taxon>asterids</taxon>
        <taxon>lamiids</taxon>
        <taxon>Lamiales</taxon>
        <taxon>Orobanchaceae</taxon>
        <taxon>Buchnereae</taxon>
        <taxon>Striga</taxon>
    </lineage>
</organism>
<sequence length="493" mass="52660">MGISSSSSSSSATCFLVFLLLTNQTLSSSAQPKMREFQRKLRQKTAAFSSSAAANSSPPKSSGRVYYPTGYGADPTGVKDSSSAILAAINEAAGTAAEHGLMPGIRDLGGAIIDLQGGNYLISKPITFPSGIGNIVMQGGSLRASNTFPGDKHLIQLISFPPSPKTSSSSPANFSDQKDSNSDNIRYESITFRDIFFDSTLRGGGIAVFDSVRIRILDSFFLRFTTQGILIRRGHETFVSRCFLGQHPNDGNDPTEPTFAGTGIDLSGNDNAVTDVVVFSAITGISVSGKANIITGAHCYNKAAGLGGVGIYLSKGSAQNRIVDSYLDYNSIVIEDPDQVLVSRGFFLGGGNVRLKAVGGWISGLVIVDNIFSDDRKKNAPCVELDGHFGNNINQVVVDQNVVKGMKMRSTVWKTVVRGKGKSWKADFSDLLLFPDKINHVSYSFYLKGDGKFPSHAVTNVSGNVVVIESRREVDAAVSVSVDQYNTVGEEKL</sequence>
<evidence type="ECO:0000256" key="1">
    <source>
        <dbReference type="SAM" id="MobiDB-lite"/>
    </source>
</evidence>
<reference evidence="4" key="1">
    <citation type="journal article" date="2019" name="Curr. Biol.">
        <title>Genome Sequence of Striga asiatica Provides Insight into the Evolution of Plant Parasitism.</title>
        <authorList>
            <person name="Yoshida S."/>
            <person name="Kim S."/>
            <person name="Wafula E.K."/>
            <person name="Tanskanen J."/>
            <person name="Kim Y.M."/>
            <person name="Honaas L."/>
            <person name="Yang Z."/>
            <person name="Spallek T."/>
            <person name="Conn C.E."/>
            <person name="Ichihashi Y."/>
            <person name="Cheong K."/>
            <person name="Cui S."/>
            <person name="Der J.P."/>
            <person name="Gundlach H."/>
            <person name="Jiao Y."/>
            <person name="Hori C."/>
            <person name="Ishida J.K."/>
            <person name="Kasahara H."/>
            <person name="Kiba T."/>
            <person name="Kim M.S."/>
            <person name="Koo N."/>
            <person name="Laohavisit A."/>
            <person name="Lee Y.H."/>
            <person name="Lumba S."/>
            <person name="McCourt P."/>
            <person name="Mortimer J.C."/>
            <person name="Mutuku J.M."/>
            <person name="Nomura T."/>
            <person name="Sasaki-Sekimoto Y."/>
            <person name="Seto Y."/>
            <person name="Wang Y."/>
            <person name="Wakatake T."/>
            <person name="Sakakibara H."/>
            <person name="Demura T."/>
            <person name="Yamaguchi S."/>
            <person name="Yoneyama K."/>
            <person name="Manabe R.I."/>
            <person name="Nelson D.C."/>
            <person name="Schulman A.H."/>
            <person name="Timko M.P."/>
            <person name="dePamphilis C.W."/>
            <person name="Choi D."/>
            <person name="Shirasu K."/>
        </authorList>
    </citation>
    <scope>NUCLEOTIDE SEQUENCE [LARGE SCALE GENOMIC DNA]</scope>
    <source>
        <strain evidence="4">cv. UVA1</strain>
    </source>
</reference>
<evidence type="ECO:0000313" key="4">
    <source>
        <dbReference type="Proteomes" id="UP000325081"/>
    </source>
</evidence>
<accession>A0A5A7PKL1</accession>
<dbReference type="GO" id="GO:0004650">
    <property type="term" value="F:polygalacturonase activity"/>
    <property type="evidence" value="ECO:0007669"/>
    <property type="project" value="InterPro"/>
</dbReference>
<keyword evidence="3" id="KW-0456">Lyase</keyword>
<dbReference type="PANTHER" id="PTHR33928:SF2">
    <property type="entry name" value="PECTATE LYASE SUPERFAMILY PROTEIN DOMAIN-CONTAINING PROTEIN-RELATED"/>
    <property type="match status" value="1"/>
</dbReference>
<dbReference type="SUPFAM" id="SSF51126">
    <property type="entry name" value="Pectin lyase-like"/>
    <property type="match status" value="1"/>
</dbReference>
<dbReference type="PANTHER" id="PTHR33928">
    <property type="entry name" value="POLYGALACTURONASE QRT3"/>
    <property type="match status" value="1"/>
</dbReference>
<feature type="region of interest" description="Disordered" evidence="1">
    <location>
        <begin position="162"/>
        <end position="181"/>
    </location>
</feature>
<gene>
    <name evidence="3" type="ORF">STAS_09268</name>
</gene>
<name>A0A5A7PKL1_STRAF</name>
<dbReference type="EMBL" id="BKCP01004683">
    <property type="protein sequence ID" value="GER33156.1"/>
    <property type="molecule type" value="Genomic_DNA"/>
</dbReference>
<dbReference type="GO" id="GO:0016829">
    <property type="term" value="F:lyase activity"/>
    <property type="evidence" value="ECO:0007669"/>
    <property type="project" value="UniProtKB-KW"/>
</dbReference>
<keyword evidence="2" id="KW-0732">Signal</keyword>
<evidence type="ECO:0000313" key="3">
    <source>
        <dbReference type="EMBL" id="GER33156.1"/>
    </source>
</evidence>
<dbReference type="Proteomes" id="UP000325081">
    <property type="component" value="Unassembled WGS sequence"/>
</dbReference>
<dbReference type="InterPro" id="IPR012334">
    <property type="entry name" value="Pectin_lyas_fold"/>
</dbReference>
<evidence type="ECO:0000256" key="2">
    <source>
        <dbReference type="SAM" id="SignalP"/>
    </source>
</evidence>
<feature type="chain" id="PRO_5023116177" evidence="2">
    <location>
        <begin position="28"/>
        <end position="493"/>
    </location>
</feature>
<feature type="signal peptide" evidence="2">
    <location>
        <begin position="1"/>
        <end position="27"/>
    </location>
</feature>